<evidence type="ECO:0000256" key="2">
    <source>
        <dbReference type="SAM" id="SignalP"/>
    </source>
</evidence>
<feature type="signal peptide" evidence="2">
    <location>
        <begin position="1"/>
        <end position="24"/>
    </location>
</feature>
<evidence type="ECO:0000256" key="1">
    <source>
        <dbReference type="SAM" id="Phobius"/>
    </source>
</evidence>
<sequence length="325" mass="34824">MKGTLVVLFISAFFFLFFLGDVESRRNITDCCHAPYAPVDCSMSEGAKFNGDRLFCFDIEFYEEFECMDCKFTAEAQEVQCYRCCSDKKECSTHLAMWAMFTIVITSICCCCAVVFVVTERRRMRKGLTFAEAYSLPKAVVVVRALTPQTFPNADGTVRYKESAVPVASQDLTNIPHAQPAEEVDISVATPVGPNVLPPGHSGRTRLDSDSAGLRAPLVVADMGGELGPLPAGVQQHTASATAATALAVPALASSGGLLSPDQGLTLTSSSVAVAVTTADSSDTGDSVYVPHRPQMIDEGQYVPPGVETQLDSALESQNRNLSLI</sequence>
<feature type="chain" id="PRO_5030890013" evidence="2">
    <location>
        <begin position="25"/>
        <end position="325"/>
    </location>
</feature>
<accession>A0A7S2UVG1</accession>
<keyword evidence="2" id="KW-0732">Signal</keyword>
<keyword evidence="1" id="KW-0812">Transmembrane</keyword>
<dbReference type="AlphaFoldDB" id="A0A7S2UVG1"/>
<protein>
    <submittedName>
        <fullName evidence="3">Uncharacterized protein</fullName>
    </submittedName>
</protein>
<proteinExistence type="predicted"/>
<evidence type="ECO:0000313" key="3">
    <source>
        <dbReference type="EMBL" id="CAD9860447.1"/>
    </source>
</evidence>
<keyword evidence="1" id="KW-0472">Membrane</keyword>
<dbReference type="EMBL" id="HBHR01006068">
    <property type="protein sequence ID" value="CAD9860447.1"/>
    <property type="molecule type" value="Transcribed_RNA"/>
</dbReference>
<organism evidence="3">
    <name type="scientific">Fibrocapsa japonica</name>
    <dbReference type="NCBI Taxonomy" id="94617"/>
    <lineage>
        <taxon>Eukaryota</taxon>
        <taxon>Sar</taxon>
        <taxon>Stramenopiles</taxon>
        <taxon>Ochrophyta</taxon>
        <taxon>Raphidophyceae</taxon>
        <taxon>Chattonellales</taxon>
        <taxon>Chattonellaceae</taxon>
        <taxon>Fibrocapsa</taxon>
    </lineage>
</organism>
<gene>
    <name evidence="3" type="ORF">FJAP1339_LOCUS2968</name>
</gene>
<reference evidence="3" key="1">
    <citation type="submission" date="2021-01" db="EMBL/GenBank/DDBJ databases">
        <authorList>
            <person name="Corre E."/>
            <person name="Pelletier E."/>
            <person name="Niang G."/>
            <person name="Scheremetjew M."/>
            <person name="Finn R."/>
            <person name="Kale V."/>
            <person name="Holt S."/>
            <person name="Cochrane G."/>
            <person name="Meng A."/>
            <person name="Brown T."/>
            <person name="Cohen L."/>
        </authorList>
    </citation>
    <scope>NUCLEOTIDE SEQUENCE</scope>
    <source>
        <strain evidence="3">CCMP1661</strain>
    </source>
</reference>
<feature type="transmembrane region" description="Helical" evidence="1">
    <location>
        <begin position="95"/>
        <end position="118"/>
    </location>
</feature>
<keyword evidence="1" id="KW-1133">Transmembrane helix</keyword>
<name>A0A7S2UVG1_9STRA</name>